<evidence type="ECO:0000313" key="2">
    <source>
        <dbReference type="Proteomes" id="UP000003434"/>
    </source>
</evidence>
<evidence type="ECO:0000313" key="1">
    <source>
        <dbReference type="EMBL" id="EFU77447.1"/>
    </source>
</evidence>
<gene>
    <name evidence="1" type="ORF">HMPREF0381_0667</name>
</gene>
<dbReference type="Proteomes" id="UP000003434">
    <property type="component" value="Unassembled WGS sequence"/>
</dbReference>
<organism evidence="1 2">
    <name type="scientific">Lachnoanaerobaculum saburreum DSM 3986</name>
    <dbReference type="NCBI Taxonomy" id="887325"/>
    <lineage>
        <taxon>Bacteria</taxon>
        <taxon>Bacillati</taxon>
        <taxon>Bacillota</taxon>
        <taxon>Clostridia</taxon>
        <taxon>Lachnospirales</taxon>
        <taxon>Lachnospiraceae</taxon>
        <taxon>Lachnoanaerobaculum</taxon>
    </lineage>
</organism>
<dbReference type="AlphaFoldDB" id="E6LL32"/>
<sequence length="41" mass="4646">MHLEEIIGDIKLESDRLECKAFLNRDDILGWLKSIAGFANA</sequence>
<dbReference type="EMBL" id="AEPW01000019">
    <property type="protein sequence ID" value="EFU77447.1"/>
    <property type="molecule type" value="Genomic_DNA"/>
</dbReference>
<protein>
    <submittedName>
        <fullName evidence="1">Uncharacterized protein</fullName>
    </submittedName>
</protein>
<accession>E6LL32</accession>
<dbReference type="RefSeq" id="WP_008750437.1">
    <property type="nucleotide sequence ID" value="NZ_GL622296.1"/>
</dbReference>
<dbReference type="HOGENOM" id="CLU_3272064_0_0_9"/>
<comment type="caution">
    <text evidence="1">The sequence shown here is derived from an EMBL/GenBank/DDBJ whole genome shotgun (WGS) entry which is preliminary data.</text>
</comment>
<reference evidence="1 2" key="1">
    <citation type="submission" date="2010-12" db="EMBL/GenBank/DDBJ databases">
        <authorList>
            <person name="Muzny D."/>
            <person name="Qin X."/>
            <person name="Deng J."/>
            <person name="Jiang H."/>
            <person name="Liu Y."/>
            <person name="Qu J."/>
            <person name="Song X.-Z."/>
            <person name="Zhang L."/>
            <person name="Thornton R."/>
            <person name="Coyle M."/>
            <person name="Francisco L."/>
            <person name="Jackson L."/>
            <person name="Javaid M."/>
            <person name="Korchina V."/>
            <person name="Kovar C."/>
            <person name="Mata R."/>
            <person name="Mathew T."/>
            <person name="Ngo R."/>
            <person name="Nguyen L."/>
            <person name="Nguyen N."/>
            <person name="Okwuonu G."/>
            <person name="Ongeri F."/>
            <person name="Pham C."/>
            <person name="Simmons D."/>
            <person name="Wilczek-Boney K."/>
            <person name="Hale W."/>
            <person name="Jakkamsetti A."/>
            <person name="Pham P."/>
            <person name="Ruth R."/>
            <person name="San Lucas F."/>
            <person name="Warren J."/>
            <person name="Zhang J."/>
            <person name="Zhao Z."/>
            <person name="Zhou C."/>
            <person name="Zhu D."/>
            <person name="Lee S."/>
            <person name="Bess C."/>
            <person name="Blankenburg K."/>
            <person name="Forbes L."/>
            <person name="Fu Q."/>
            <person name="Gubbala S."/>
            <person name="Hirani K."/>
            <person name="Jayaseelan J.C."/>
            <person name="Lara F."/>
            <person name="Munidasa M."/>
            <person name="Palculict T."/>
            <person name="Patil S."/>
            <person name="Pu L.-L."/>
            <person name="Saada N."/>
            <person name="Tang L."/>
            <person name="Weissenberger G."/>
            <person name="Zhu Y."/>
            <person name="Hemphill L."/>
            <person name="Shang Y."/>
            <person name="Youmans B."/>
            <person name="Ayvaz T."/>
            <person name="Ross M."/>
            <person name="Santibanez J."/>
            <person name="Aqrawi P."/>
            <person name="Gross S."/>
            <person name="Joshi V."/>
            <person name="Fowler G."/>
            <person name="Nazareth L."/>
            <person name="Reid J."/>
            <person name="Worley K."/>
            <person name="Petrosino J."/>
            <person name="Highlander S."/>
            <person name="Gibbs R."/>
        </authorList>
    </citation>
    <scope>NUCLEOTIDE SEQUENCE [LARGE SCALE GENOMIC DNA]</scope>
    <source>
        <strain evidence="1 2">DSM 3986</strain>
    </source>
</reference>
<name>E6LL32_9FIRM</name>
<dbReference type="eggNOG" id="COG2865">
    <property type="taxonomic scope" value="Bacteria"/>
</dbReference>
<proteinExistence type="predicted"/>